<evidence type="ECO:0000313" key="1">
    <source>
        <dbReference type="EMBL" id="GIY22005.1"/>
    </source>
</evidence>
<dbReference type="AlphaFoldDB" id="A0AAV4RJX5"/>
<name>A0AAV4RJX5_CAEEX</name>
<keyword evidence="2" id="KW-1185">Reference proteome</keyword>
<evidence type="ECO:0000313" key="2">
    <source>
        <dbReference type="Proteomes" id="UP001054945"/>
    </source>
</evidence>
<organism evidence="1 2">
    <name type="scientific">Caerostris extrusa</name>
    <name type="common">Bark spider</name>
    <name type="synonym">Caerostris bankana</name>
    <dbReference type="NCBI Taxonomy" id="172846"/>
    <lineage>
        <taxon>Eukaryota</taxon>
        <taxon>Metazoa</taxon>
        <taxon>Ecdysozoa</taxon>
        <taxon>Arthropoda</taxon>
        <taxon>Chelicerata</taxon>
        <taxon>Arachnida</taxon>
        <taxon>Araneae</taxon>
        <taxon>Araneomorphae</taxon>
        <taxon>Entelegynae</taxon>
        <taxon>Araneoidea</taxon>
        <taxon>Araneidae</taxon>
        <taxon>Caerostris</taxon>
    </lineage>
</organism>
<dbReference type="Proteomes" id="UP001054945">
    <property type="component" value="Unassembled WGS sequence"/>
</dbReference>
<protein>
    <submittedName>
        <fullName evidence="1">Uncharacterized protein</fullName>
    </submittedName>
</protein>
<reference evidence="1 2" key="1">
    <citation type="submission" date="2021-06" db="EMBL/GenBank/DDBJ databases">
        <title>Caerostris extrusa draft genome.</title>
        <authorList>
            <person name="Kono N."/>
            <person name="Arakawa K."/>
        </authorList>
    </citation>
    <scope>NUCLEOTIDE SEQUENCE [LARGE SCALE GENOMIC DNA]</scope>
</reference>
<dbReference type="EMBL" id="BPLR01008088">
    <property type="protein sequence ID" value="GIY22005.1"/>
    <property type="molecule type" value="Genomic_DNA"/>
</dbReference>
<gene>
    <name evidence="1" type="ORF">CEXT_582951</name>
</gene>
<accession>A0AAV4RJX5</accession>
<sequence>MDPRESKERVYNFGYSCSDSIRDTWFSTSFPGRRTTLWPVALFHRFSRCEHNKRLSFTPRLLPNPVMNSVVFKSIGQNCSPTTTKYKS</sequence>
<comment type="caution">
    <text evidence="1">The sequence shown here is derived from an EMBL/GenBank/DDBJ whole genome shotgun (WGS) entry which is preliminary data.</text>
</comment>
<proteinExistence type="predicted"/>